<name>A0ACA9Y299_9ASCO</name>
<evidence type="ECO:0000313" key="1">
    <source>
        <dbReference type="EMBL" id="CAH6719092.1"/>
    </source>
</evidence>
<gene>
    <name evidence="1" type="ORF">CLIB1444_02S00760</name>
</gene>
<dbReference type="EMBL" id="CALSDN010000002">
    <property type="protein sequence ID" value="CAH6719092.1"/>
    <property type="molecule type" value="Genomic_DNA"/>
</dbReference>
<keyword evidence="2" id="KW-1185">Reference proteome</keyword>
<accession>A0ACA9Y299</accession>
<sequence>MVNNNKRHIIDVSDEDHQTKTPRYSPETGIKSSAFGYVDIKKLEHSARMLQKNIKIILDDAPNVENLNKLMTAKEIDSLTFDNLKTNKLVHLSSILKSLYEFGNLEIFDSILENNINDERLIINENFERHDLKMVTSENFDNDEINSVDSPLRTPVVQASSHLRLETISSPENSNISDNHSIGIHDQSKNDTYNDSDNTIPKLPLIKDPHLYARVFIHKSTINNKSYLSQSELISSHNERLEFLGDSVLNNIATIILYTRYSSASEGELSKMRSLLVNNVTLAEFSLIYGFDKKLKSNINDAILRQGKQKIFADIFEAYVGALAMENHDYDEIKNWLYKLFLNRLNKFDNEIKETEEVNKDAKSELYSLVGSASFHPTYKVIKTGDGASKPFEVDCMMGHEILGTGIAPGLKEAGLRAAMIALKNKPLLEKYIQLRVSSDRSQTAISVNDTQNTNTEESKFSDSSNESSLASGFKELPLIANNDDEFDINARNKLYAILSKHYTSIPEYDCEETDDKLFKAHLKINNHLFSVATDVSKKRAMARAAKIVLDNSSVLHQLAK</sequence>
<comment type="caution">
    <text evidence="1">The sequence shown here is derived from an EMBL/GenBank/DDBJ whole genome shotgun (WGS) entry which is preliminary data.</text>
</comment>
<dbReference type="Proteomes" id="UP001152531">
    <property type="component" value="Unassembled WGS sequence"/>
</dbReference>
<reference evidence="1" key="1">
    <citation type="submission" date="2022-06" db="EMBL/GenBank/DDBJ databases">
        <authorList>
            <person name="Legras J.-L."/>
            <person name="Devillers H."/>
            <person name="Grondin C."/>
        </authorList>
    </citation>
    <scope>NUCLEOTIDE SEQUENCE</scope>
    <source>
        <strain evidence="1">CLIB 1444</strain>
    </source>
</reference>
<protein>
    <submittedName>
        <fullName evidence="1">Ribonuclease 3</fullName>
    </submittedName>
</protein>
<proteinExistence type="predicted"/>
<organism evidence="1 2">
    <name type="scientific">[Candida] jaroonii</name>
    <dbReference type="NCBI Taxonomy" id="467808"/>
    <lineage>
        <taxon>Eukaryota</taxon>
        <taxon>Fungi</taxon>
        <taxon>Dikarya</taxon>
        <taxon>Ascomycota</taxon>
        <taxon>Saccharomycotina</taxon>
        <taxon>Pichiomycetes</taxon>
        <taxon>Debaryomycetaceae</taxon>
        <taxon>Yamadazyma</taxon>
    </lineage>
</organism>
<evidence type="ECO:0000313" key="2">
    <source>
        <dbReference type="Proteomes" id="UP001152531"/>
    </source>
</evidence>